<keyword evidence="2" id="KW-1133">Transmembrane helix</keyword>
<proteinExistence type="predicted"/>
<keyword evidence="2" id="KW-0812">Transmembrane</keyword>
<organism evidence="3 4">
    <name type="scientific">Roseococcus pinisoli</name>
    <dbReference type="NCBI Taxonomy" id="2835040"/>
    <lineage>
        <taxon>Bacteria</taxon>
        <taxon>Pseudomonadati</taxon>
        <taxon>Pseudomonadota</taxon>
        <taxon>Alphaproteobacteria</taxon>
        <taxon>Acetobacterales</taxon>
        <taxon>Roseomonadaceae</taxon>
        <taxon>Roseococcus</taxon>
    </lineage>
</organism>
<sequence>MQEDDTVRLPRSEARGREAIAAPAASPAPTRRSLGLWAAGALGLLAAGGGAIWWWSGRPPPPPPPPEPPPARRPAPPAPPPEGPDILDTAGIMAHRATEPTALRWASNPLVWVLDFPNLELQGRAMNRAAALIEKARTPRDRVLADEALAGAILADGRTSATWYFGHNYRASDLARFFEWAERDGVPLNPLELWVREKVELARRVDRSRDAAFLTIPALGPNVDETMRAAILRHELGHGQFFTLPFFGAHVMRVWESGFSETERSEFRRFLASEGYDTQQPEVMANEAMAYLLYTPDRRFFDPARDLGWSDEQAERLRAMLRSGAPEDP</sequence>
<feature type="compositionally biased region" description="Basic and acidic residues" evidence="1">
    <location>
        <begin position="1"/>
        <end position="18"/>
    </location>
</feature>
<keyword evidence="4" id="KW-1185">Reference proteome</keyword>
<feature type="transmembrane region" description="Helical" evidence="2">
    <location>
        <begin position="34"/>
        <end position="55"/>
    </location>
</feature>
<feature type="compositionally biased region" description="Low complexity" evidence="1">
    <location>
        <begin position="19"/>
        <end position="31"/>
    </location>
</feature>
<feature type="compositionally biased region" description="Pro residues" evidence="1">
    <location>
        <begin position="58"/>
        <end position="83"/>
    </location>
</feature>
<evidence type="ECO:0000256" key="1">
    <source>
        <dbReference type="SAM" id="MobiDB-lite"/>
    </source>
</evidence>
<protein>
    <submittedName>
        <fullName evidence="3">Uncharacterized protein</fullName>
    </submittedName>
</protein>
<gene>
    <name evidence="3" type="ORF">KHU32_20515</name>
</gene>
<name>A0ABS5QK12_9PROT</name>
<feature type="region of interest" description="Disordered" evidence="1">
    <location>
        <begin position="56"/>
        <end position="88"/>
    </location>
</feature>
<feature type="region of interest" description="Disordered" evidence="1">
    <location>
        <begin position="1"/>
        <end position="31"/>
    </location>
</feature>
<dbReference type="Proteomes" id="UP000766336">
    <property type="component" value="Unassembled WGS sequence"/>
</dbReference>
<reference evidence="3 4" key="1">
    <citation type="submission" date="2021-05" db="EMBL/GenBank/DDBJ databases">
        <title>Roseococcus sp. XZZS9, whole genome shotgun sequencing project.</title>
        <authorList>
            <person name="Zhao G."/>
            <person name="Shen L."/>
        </authorList>
    </citation>
    <scope>NUCLEOTIDE SEQUENCE [LARGE SCALE GENOMIC DNA]</scope>
    <source>
        <strain evidence="3 4">XZZS9</strain>
    </source>
</reference>
<comment type="caution">
    <text evidence="3">The sequence shown here is derived from an EMBL/GenBank/DDBJ whole genome shotgun (WGS) entry which is preliminary data.</text>
</comment>
<evidence type="ECO:0000313" key="3">
    <source>
        <dbReference type="EMBL" id="MBS7813337.1"/>
    </source>
</evidence>
<dbReference type="RefSeq" id="WP_213672024.1">
    <property type="nucleotide sequence ID" value="NZ_JAHCDA010000004.1"/>
</dbReference>
<evidence type="ECO:0000313" key="4">
    <source>
        <dbReference type="Proteomes" id="UP000766336"/>
    </source>
</evidence>
<accession>A0ABS5QK12</accession>
<dbReference type="EMBL" id="JAHCDA010000004">
    <property type="protein sequence ID" value="MBS7813337.1"/>
    <property type="molecule type" value="Genomic_DNA"/>
</dbReference>
<evidence type="ECO:0000256" key="2">
    <source>
        <dbReference type="SAM" id="Phobius"/>
    </source>
</evidence>
<keyword evidence="2" id="KW-0472">Membrane</keyword>